<protein>
    <recommendedName>
        <fullName evidence="2">Proline-tRNA ligase class II C-terminal domain-containing protein</fullName>
    </recommendedName>
</protein>
<dbReference type="Pfam" id="PF09180">
    <property type="entry name" value="ProRS-C_1"/>
    <property type="match status" value="1"/>
</dbReference>
<dbReference type="EMBL" id="JAPWTK010000233">
    <property type="protein sequence ID" value="KAJ8944959.1"/>
    <property type="molecule type" value="Genomic_DNA"/>
</dbReference>
<dbReference type="PANTHER" id="PTHR43382:SF2">
    <property type="entry name" value="BIFUNCTIONAL GLUTAMATE_PROLINE--TRNA LIGASE"/>
    <property type="match status" value="1"/>
</dbReference>
<dbReference type="Gene3D" id="3.30.110.30">
    <property type="entry name" value="C-terminal domain of ProRS"/>
    <property type="match status" value="1"/>
</dbReference>
<sequence length="126" mass="13968">MLPRAVAVHKLKELLEDIQNSLLKRAVEDLESHTVLLTDWSQFTPNLDKKNIILAPFCGDSTCEDKIKADSARDDGEAVEPGAPSMGAKTLCIPLEQPAQIKPTDKCIHPDCARKPSFYTLFGRSY</sequence>
<dbReference type="GO" id="GO:0017101">
    <property type="term" value="C:aminoacyl-tRNA synthetase multienzyme complex"/>
    <property type="evidence" value="ECO:0007669"/>
    <property type="project" value="TreeGrafter"/>
</dbReference>
<dbReference type="FunFam" id="3.30.110.30:FF:000001">
    <property type="entry name" value="Bifunctional glutamate/proline--tRNA ligase"/>
    <property type="match status" value="1"/>
</dbReference>
<dbReference type="GO" id="GO:0005737">
    <property type="term" value="C:cytoplasm"/>
    <property type="evidence" value="ECO:0007669"/>
    <property type="project" value="InterPro"/>
</dbReference>
<dbReference type="GO" id="GO:0005524">
    <property type="term" value="F:ATP binding"/>
    <property type="evidence" value="ECO:0007669"/>
    <property type="project" value="InterPro"/>
</dbReference>
<dbReference type="InterPro" id="IPR017449">
    <property type="entry name" value="Pro-tRNA_synth_II"/>
</dbReference>
<dbReference type="SMART" id="SM00946">
    <property type="entry name" value="ProRS-C_1"/>
    <property type="match status" value="1"/>
</dbReference>
<dbReference type="InterPro" id="IPR004499">
    <property type="entry name" value="Pro-tRNA-ligase_IIa_arc-type"/>
</dbReference>
<dbReference type="Proteomes" id="UP001162162">
    <property type="component" value="Unassembled WGS sequence"/>
</dbReference>
<evidence type="ECO:0000313" key="4">
    <source>
        <dbReference type="Proteomes" id="UP001162162"/>
    </source>
</evidence>
<evidence type="ECO:0000313" key="3">
    <source>
        <dbReference type="EMBL" id="KAJ8944959.1"/>
    </source>
</evidence>
<dbReference type="InterPro" id="IPR016061">
    <property type="entry name" value="Pro-tRNA_ligase_II_C"/>
</dbReference>
<dbReference type="AlphaFoldDB" id="A0AAV8Y1W8"/>
<keyword evidence="4" id="KW-1185">Reference proteome</keyword>
<comment type="caution">
    <text evidence="3">The sequence shown here is derived from an EMBL/GenBank/DDBJ whole genome shotgun (WGS) entry which is preliminary data.</text>
</comment>
<dbReference type="PANTHER" id="PTHR43382">
    <property type="entry name" value="PROLYL-TRNA SYNTHETASE"/>
    <property type="match status" value="1"/>
</dbReference>
<organism evidence="3 4">
    <name type="scientific">Aromia moschata</name>
    <dbReference type="NCBI Taxonomy" id="1265417"/>
    <lineage>
        <taxon>Eukaryota</taxon>
        <taxon>Metazoa</taxon>
        <taxon>Ecdysozoa</taxon>
        <taxon>Arthropoda</taxon>
        <taxon>Hexapoda</taxon>
        <taxon>Insecta</taxon>
        <taxon>Pterygota</taxon>
        <taxon>Neoptera</taxon>
        <taxon>Endopterygota</taxon>
        <taxon>Coleoptera</taxon>
        <taxon>Polyphaga</taxon>
        <taxon>Cucujiformia</taxon>
        <taxon>Chrysomeloidea</taxon>
        <taxon>Cerambycidae</taxon>
        <taxon>Cerambycinae</taxon>
        <taxon>Callichromatini</taxon>
        <taxon>Aromia</taxon>
    </lineage>
</organism>
<evidence type="ECO:0000259" key="2">
    <source>
        <dbReference type="SMART" id="SM00946"/>
    </source>
</evidence>
<keyword evidence="1" id="KW-0648">Protein biosynthesis</keyword>
<name>A0AAV8Y1W8_9CUCU</name>
<accession>A0AAV8Y1W8</accession>
<dbReference type="SUPFAM" id="SSF64586">
    <property type="entry name" value="C-terminal domain of ProRS"/>
    <property type="match status" value="1"/>
</dbReference>
<dbReference type="GO" id="GO:0004827">
    <property type="term" value="F:proline-tRNA ligase activity"/>
    <property type="evidence" value="ECO:0007669"/>
    <property type="project" value="InterPro"/>
</dbReference>
<feature type="domain" description="Proline-tRNA ligase class II C-terminal" evidence="2">
    <location>
        <begin position="40"/>
        <end position="126"/>
    </location>
</feature>
<reference evidence="3" key="1">
    <citation type="journal article" date="2023" name="Insect Mol. Biol.">
        <title>Genome sequencing provides insights into the evolution of gene families encoding plant cell wall-degrading enzymes in longhorned beetles.</title>
        <authorList>
            <person name="Shin N.R."/>
            <person name="Okamura Y."/>
            <person name="Kirsch R."/>
            <person name="Pauchet Y."/>
        </authorList>
    </citation>
    <scope>NUCLEOTIDE SEQUENCE</scope>
    <source>
        <strain evidence="3">AMC_N1</strain>
    </source>
</reference>
<gene>
    <name evidence="3" type="ORF">NQ318_013107</name>
</gene>
<dbReference type="GO" id="GO:0006433">
    <property type="term" value="P:prolyl-tRNA aminoacylation"/>
    <property type="evidence" value="ECO:0007669"/>
    <property type="project" value="InterPro"/>
</dbReference>
<evidence type="ECO:0000256" key="1">
    <source>
        <dbReference type="ARBA" id="ARBA00022917"/>
    </source>
</evidence>
<proteinExistence type="predicted"/>